<evidence type="ECO:0000313" key="2">
    <source>
        <dbReference type="Proteomes" id="UP001431783"/>
    </source>
</evidence>
<keyword evidence="2" id="KW-1185">Reference proteome</keyword>
<reference evidence="1 2" key="1">
    <citation type="submission" date="2023-03" db="EMBL/GenBank/DDBJ databases">
        <title>Genome insight into feeding habits of ladybird beetles.</title>
        <authorList>
            <person name="Li H.-S."/>
            <person name="Huang Y.-H."/>
            <person name="Pang H."/>
        </authorList>
    </citation>
    <scope>NUCLEOTIDE SEQUENCE [LARGE SCALE GENOMIC DNA]</scope>
    <source>
        <strain evidence="1">SYSU_2023b</strain>
        <tissue evidence="1">Whole body</tissue>
    </source>
</reference>
<gene>
    <name evidence="1" type="ORF">WA026_002539</name>
</gene>
<organism evidence="1 2">
    <name type="scientific">Henosepilachna vigintioctopunctata</name>
    <dbReference type="NCBI Taxonomy" id="420089"/>
    <lineage>
        <taxon>Eukaryota</taxon>
        <taxon>Metazoa</taxon>
        <taxon>Ecdysozoa</taxon>
        <taxon>Arthropoda</taxon>
        <taxon>Hexapoda</taxon>
        <taxon>Insecta</taxon>
        <taxon>Pterygota</taxon>
        <taxon>Neoptera</taxon>
        <taxon>Endopterygota</taxon>
        <taxon>Coleoptera</taxon>
        <taxon>Polyphaga</taxon>
        <taxon>Cucujiformia</taxon>
        <taxon>Coccinelloidea</taxon>
        <taxon>Coccinellidae</taxon>
        <taxon>Epilachninae</taxon>
        <taxon>Epilachnini</taxon>
        <taxon>Henosepilachna</taxon>
    </lineage>
</organism>
<dbReference type="EMBL" id="JARQZJ010000031">
    <property type="protein sequence ID" value="KAK9874187.1"/>
    <property type="molecule type" value="Genomic_DNA"/>
</dbReference>
<proteinExistence type="predicted"/>
<protein>
    <submittedName>
        <fullName evidence="1">Uncharacterized protein</fullName>
    </submittedName>
</protein>
<sequence length="238" mass="28160">MFINHQCKHLNFEILFRVRYVYICGQNPSIMSISTDSEDEDLCSIKEATDDSFLNDFKANNCRDTGTHNLFPKDREKSHHYLRPVRDEKEQYKMFEVTPQFQSYVSKALTNKLNESFVERLMEYPKEKRRKGKNKDCIKLLNSSVCPIDMNNYEKDNILNDFSTYQHNSNSKKLKLTNCDQDLNVINSVVVSGEDILNFTDIKYWSNKRNAQVFRYSRDKKGVLNYLESNYVFQKMNS</sequence>
<dbReference type="Proteomes" id="UP001431783">
    <property type="component" value="Unassembled WGS sequence"/>
</dbReference>
<name>A0AAW1U1F1_9CUCU</name>
<comment type="caution">
    <text evidence="1">The sequence shown here is derived from an EMBL/GenBank/DDBJ whole genome shotgun (WGS) entry which is preliminary data.</text>
</comment>
<evidence type="ECO:0000313" key="1">
    <source>
        <dbReference type="EMBL" id="KAK9874187.1"/>
    </source>
</evidence>
<accession>A0AAW1U1F1</accession>
<dbReference type="AlphaFoldDB" id="A0AAW1U1F1"/>